<sequence>MSQQDILPERSQRNAIPDVGSCMSLDNSLIITLSNCACSVANLPITVNRFLQADNAREPLNLTKRMFVRIMSYHQVMPQYLDLVALFGSRIRDRDRRFSSFRDYTTLQNAPKGTSMQDLARSGRQFQLCYNLKAINCISDENTSPELKQWSVRQGAFLHQFDVELGTTLWIVTKGKPDPREGRQDIKEQIEELTGPKGRKQDRSFKSAAQSFRSSLSVHLLFCYWAMLDWRWYIQCLEEKVENKTDSIVQELRSNKNSRQTYASEDLMTIQGFEDDINEAIMIMESNNDTLSSLQAYYEKLLKHKHFPSELLTECLDDVQLFATQISGMIHDAKMHISRARLLLKIADDRKTIVRILRQCTTSFPESDHLQLIQHLQSQTTEKMESLNQGMFGIGVQSQKDTVAMRIVTFVTLIYLPATFVSVSDPNNHLIRILTEIQTFFSTDVVKYQPPDNSPVVTNATFSTPAFQGSYSSIALNRWLQVTLPLTMITLMAAVLWYRIDSGKRQKIWIQIAKGENRENLLPLYTTVKEK</sequence>
<name>A0A9P4SJL1_9PEZI</name>
<accession>A0A9P4SJL1</accession>
<dbReference type="AlphaFoldDB" id="A0A9P4SJL1"/>
<evidence type="ECO:0000313" key="4">
    <source>
        <dbReference type="Proteomes" id="UP000799429"/>
    </source>
</evidence>
<evidence type="ECO:0000256" key="1">
    <source>
        <dbReference type="SAM" id="Phobius"/>
    </source>
</evidence>
<feature type="domain" description="CorA-like transporter" evidence="2">
    <location>
        <begin position="48"/>
        <end position="247"/>
    </location>
</feature>
<keyword evidence="1" id="KW-1133">Transmembrane helix</keyword>
<dbReference type="Pfam" id="PF26616">
    <property type="entry name" value="CorA-like"/>
    <property type="match status" value="1"/>
</dbReference>
<reference evidence="3" key="1">
    <citation type="journal article" date="2020" name="Stud. Mycol.">
        <title>101 Dothideomycetes genomes: a test case for predicting lifestyles and emergence of pathogens.</title>
        <authorList>
            <person name="Haridas S."/>
            <person name="Albert R."/>
            <person name="Binder M."/>
            <person name="Bloem J."/>
            <person name="Labutti K."/>
            <person name="Salamov A."/>
            <person name="Andreopoulos B."/>
            <person name="Baker S."/>
            <person name="Barry K."/>
            <person name="Bills G."/>
            <person name="Bluhm B."/>
            <person name="Cannon C."/>
            <person name="Castanera R."/>
            <person name="Culley D."/>
            <person name="Daum C."/>
            <person name="Ezra D."/>
            <person name="Gonzalez J."/>
            <person name="Henrissat B."/>
            <person name="Kuo A."/>
            <person name="Liang C."/>
            <person name="Lipzen A."/>
            <person name="Lutzoni F."/>
            <person name="Magnuson J."/>
            <person name="Mondo S."/>
            <person name="Nolan M."/>
            <person name="Ohm R."/>
            <person name="Pangilinan J."/>
            <person name="Park H.-J."/>
            <person name="Ramirez L."/>
            <person name="Alfaro M."/>
            <person name="Sun H."/>
            <person name="Tritt A."/>
            <person name="Yoshinaga Y."/>
            <person name="Zwiers L.-H."/>
            <person name="Turgeon B."/>
            <person name="Goodwin S."/>
            <person name="Spatafora J."/>
            <person name="Crous P."/>
            <person name="Grigoriev I."/>
        </authorList>
    </citation>
    <scope>NUCLEOTIDE SEQUENCE</scope>
    <source>
        <strain evidence="3">CBS 101060</strain>
    </source>
</reference>
<dbReference type="OrthoDB" id="5396681at2759"/>
<dbReference type="EMBL" id="MU006089">
    <property type="protein sequence ID" value="KAF2843020.1"/>
    <property type="molecule type" value="Genomic_DNA"/>
</dbReference>
<organism evidence="3 4">
    <name type="scientific">Patellaria atrata CBS 101060</name>
    <dbReference type="NCBI Taxonomy" id="1346257"/>
    <lineage>
        <taxon>Eukaryota</taxon>
        <taxon>Fungi</taxon>
        <taxon>Dikarya</taxon>
        <taxon>Ascomycota</taxon>
        <taxon>Pezizomycotina</taxon>
        <taxon>Dothideomycetes</taxon>
        <taxon>Dothideomycetes incertae sedis</taxon>
        <taxon>Patellariales</taxon>
        <taxon>Patellariaceae</taxon>
        <taxon>Patellaria</taxon>
    </lineage>
</organism>
<keyword evidence="1" id="KW-0472">Membrane</keyword>
<comment type="caution">
    <text evidence="3">The sequence shown here is derived from an EMBL/GenBank/DDBJ whole genome shotgun (WGS) entry which is preliminary data.</text>
</comment>
<evidence type="ECO:0000313" key="3">
    <source>
        <dbReference type="EMBL" id="KAF2843020.1"/>
    </source>
</evidence>
<dbReference type="InterPro" id="IPR058257">
    <property type="entry name" value="CorA-like_dom"/>
</dbReference>
<feature type="transmembrane region" description="Helical" evidence="1">
    <location>
        <begin position="479"/>
        <end position="498"/>
    </location>
</feature>
<evidence type="ECO:0000259" key="2">
    <source>
        <dbReference type="Pfam" id="PF26616"/>
    </source>
</evidence>
<keyword evidence="4" id="KW-1185">Reference proteome</keyword>
<dbReference type="Proteomes" id="UP000799429">
    <property type="component" value="Unassembled WGS sequence"/>
</dbReference>
<proteinExistence type="predicted"/>
<gene>
    <name evidence="3" type="ORF">M501DRAFT_52755</name>
</gene>
<keyword evidence="1" id="KW-0812">Transmembrane</keyword>
<protein>
    <recommendedName>
        <fullName evidence="2">CorA-like transporter domain-containing protein</fullName>
    </recommendedName>
</protein>